<evidence type="ECO:0008006" key="3">
    <source>
        <dbReference type="Google" id="ProtNLM"/>
    </source>
</evidence>
<gene>
    <name evidence="1" type="ORF">ESU54_13340</name>
</gene>
<name>A0A5C6YY64_9FLAO</name>
<evidence type="ECO:0000313" key="1">
    <source>
        <dbReference type="EMBL" id="TXD72396.1"/>
    </source>
</evidence>
<dbReference type="OrthoDB" id="1448347at2"/>
<keyword evidence="2" id="KW-1185">Reference proteome</keyword>
<dbReference type="EMBL" id="VORT01000009">
    <property type="protein sequence ID" value="TXD72396.1"/>
    <property type="molecule type" value="Genomic_DNA"/>
</dbReference>
<protein>
    <recommendedName>
        <fullName evidence="3">Secretion system C-terminal sorting domain-containing protein</fullName>
    </recommendedName>
</protein>
<dbReference type="AlphaFoldDB" id="A0A5C6YY64"/>
<organism evidence="1 2">
    <name type="scientific">Aequorivita antarctica</name>
    <dbReference type="NCBI Taxonomy" id="153266"/>
    <lineage>
        <taxon>Bacteria</taxon>
        <taxon>Pseudomonadati</taxon>
        <taxon>Bacteroidota</taxon>
        <taxon>Flavobacteriia</taxon>
        <taxon>Flavobacteriales</taxon>
        <taxon>Flavobacteriaceae</taxon>
        <taxon>Aequorivita</taxon>
    </lineage>
</organism>
<proteinExistence type="predicted"/>
<evidence type="ECO:0000313" key="2">
    <source>
        <dbReference type="Proteomes" id="UP000321497"/>
    </source>
</evidence>
<sequence length="109" mass="12600">MKKLPTLIAILFFSLIYGQQKTVSDYETTISMEPAEVVSSAILSFEFAEEKIIKYIITQGNRDVLIKEINKNENSQILKTDFSFLENGLYEIRFIIDDTEVKIIPFNKI</sequence>
<comment type="caution">
    <text evidence="1">The sequence shown here is derived from an EMBL/GenBank/DDBJ whole genome shotgun (WGS) entry which is preliminary data.</text>
</comment>
<dbReference type="Proteomes" id="UP000321497">
    <property type="component" value="Unassembled WGS sequence"/>
</dbReference>
<reference evidence="1 2" key="1">
    <citation type="submission" date="2019-08" db="EMBL/GenBank/DDBJ databases">
        <title>Genome of Aequorivita antarctica SW49 (type strain).</title>
        <authorList>
            <person name="Bowman J.P."/>
        </authorList>
    </citation>
    <scope>NUCLEOTIDE SEQUENCE [LARGE SCALE GENOMIC DNA]</scope>
    <source>
        <strain evidence="1 2">SW49</strain>
    </source>
</reference>
<dbReference type="RefSeq" id="WP_111844155.1">
    <property type="nucleotide sequence ID" value="NZ_UEGI01000004.1"/>
</dbReference>
<accession>A0A5C6YY64</accession>